<accession>A0ABX1IAW4</accession>
<proteinExistence type="predicted"/>
<protein>
    <submittedName>
        <fullName evidence="2">DUF4007 family protein</fullName>
    </submittedName>
</protein>
<reference evidence="2 3" key="1">
    <citation type="submission" date="2020-04" db="EMBL/GenBank/DDBJ databases">
        <title>Draft Whole-Genome sequence of Marichromatium bheemlicum DSM 18632, type strain.</title>
        <authorList>
            <person name="Kyndt J.A."/>
            <person name="Meyer T.E."/>
        </authorList>
    </citation>
    <scope>NUCLEOTIDE SEQUENCE [LARGE SCALE GENOMIC DNA]</scope>
    <source>
        <strain evidence="2 3">DSM 18632</strain>
    </source>
</reference>
<dbReference type="Proteomes" id="UP000740754">
    <property type="component" value="Unassembled WGS sequence"/>
</dbReference>
<evidence type="ECO:0000259" key="1">
    <source>
        <dbReference type="Pfam" id="PF13182"/>
    </source>
</evidence>
<gene>
    <name evidence="2" type="ORF">HF203_15725</name>
</gene>
<evidence type="ECO:0000313" key="3">
    <source>
        <dbReference type="Proteomes" id="UP000740754"/>
    </source>
</evidence>
<keyword evidence="3" id="KW-1185">Reference proteome</keyword>
<feature type="domain" description="DUF4007" evidence="1">
    <location>
        <begin position="8"/>
        <end position="298"/>
    </location>
</feature>
<name>A0ABX1IAW4_9GAMM</name>
<organism evidence="2 3">
    <name type="scientific">Marichromatium bheemlicum</name>
    <dbReference type="NCBI Taxonomy" id="365339"/>
    <lineage>
        <taxon>Bacteria</taxon>
        <taxon>Pseudomonadati</taxon>
        <taxon>Pseudomonadota</taxon>
        <taxon>Gammaproteobacteria</taxon>
        <taxon>Chromatiales</taxon>
        <taxon>Chromatiaceae</taxon>
        <taxon>Marichromatium</taxon>
    </lineage>
</organism>
<comment type="caution">
    <text evidence="2">The sequence shown here is derived from an EMBL/GenBank/DDBJ whole genome shotgun (WGS) entry which is preliminary data.</text>
</comment>
<evidence type="ECO:0000313" key="2">
    <source>
        <dbReference type="EMBL" id="NKN34670.1"/>
    </source>
</evidence>
<sequence length="304" mass="34478">MDPKNTAFGRHETFPLRYGWLTKGYEALIDRPDIFAESDLAMVRLGVGRNMVSAILYWLQAARLIDYNNGEATPTALGEAILGEQGDRFLEDEATLWVIHWLIASNCRLATGFYWFFNRFALPRFREEELRASLADFVERELRIKRSASTLKSDTSTLLRMYAPGDPSDPGRGEDHLDTPMSQLRLIEQTGQGREFLSQRAPRPWLPPLVLHLALSECFADAAEGQPAIPIRDLLYGRDEGAAPGAVFRLSEDGLMSALNRVMHTWPGYYELRDTAGLHQLYRIRDIAAPEAILRDYYQQEVAA</sequence>
<dbReference type="InterPro" id="IPR025248">
    <property type="entry name" value="DUF4007"/>
</dbReference>
<dbReference type="EMBL" id="JAAXKX010000036">
    <property type="protein sequence ID" value="NKN34670.1"/>
    <property type="molecule type" value="Genomic_DNA"/>
</dbReference>
<dbReference type="Pfam" id="PF13182">
    <property type="entry name" value="DUF4007"/>
    <property type="match status" value="1"/>
</dbReference>